<reference evidence="1 2" key="1">
    <citation type="journal article" date="2015" name="Genome Announc.">
        <title>Expanding the biotechnology potential of lactobacilli through comparative genomics of 213 strains and associated genera.</title>
        <authorList>
            <person name="Sun Z."/>
            <person name="Harris H.M."/>
            <person name="McCann A."/>
            <person name="Guo C."/>
            <person name="Argimon S."/>
            <person name="Zhang W."/>
            <person name="Yang X."/>
            <person name="Jeffery I.B."/>
            <person name="Cooney J.C."/>
            <person name="Kagawa T.F."/>
            <person name="Liu W."/>
            <person name="Song Y."/>
            <person name="Salvetti E."/>
            <person name="Wrobel A."/>
            <person name="Rasinkangas P."/>
            <person name="Parkhill J."/>
            <person name="Rea M.C."/>
            <person name="O'Sullivan O."/>
            <person name="Ritari J."/>
            <person name="Douillard F.P."/>
            <person name="Paul Ross R."/>
            <person name="Yang R."/>
            <person name="Briner A.E."/>
            <person name="Felis G.E."/>
            <person name="de Vos W.M."/>
            <person name="Barrangou R."/>
            <person name="Klaenhammer T.R."/>
            <person name="Caufield P.W."/>
            <person name="Cui Y."/>
            <person name="Zhang H."/>
            <person name="O'Toole P.W."/>
        </authorList>
    </citation>
    <scope>NUCLEOTIDE SEQUENCE [LARGE SCALE GENOMIC DNA]</scope>
    <source>
        <strain evidence="1 2">DSM 15833</strain>
    </source>
</reference>
<sequence length="137" mass="15972">MIDSFPGNLMKSIEQKQEECLQMIDILEKVMPVFEITEVHQERRPEQDFFVYQVKNRTTVDCRVVDCVAIPEGGDVIGYLRELYQKVSAEKKFPCYVTYLTKLEYMDNSLSICYFYDGQVDQTKVVTDNFIASVRAN</sequence>
<protein>
    <submittedName>
        <fullName evidence="1">Uncharacterized protein</fullName>
    </submittedName>
</protein>
<dbReference type="EMBL" id="AZFH01000027">
    <property type="protein sequence ID" value="KRL82048.1"/>
    <property type="molecule type" value="Genomic_DNA"/>
</dbReference>
<evidence type="ECO:0000313" key="1">
    <source>
        <dbReference type="EMBL" id="KRL82048.1"/>
    </source>
</evidence>
<dbReference type="Proteomes" id="UP000051048">
    <property type="component" value="Unassembled WGS sequence"/>
</dbReference>
<gene>
    <name evidence="1" type="ORF">FC36_GL001273</name>
</gene>
<evidence type="ECO:0000313" key="2">
    <source>
        <dbReference type="Proteomes" id="UP000051048"/>
    </source>
</evidence>
<accession>A0A0R1TLF8</accession>
<comment type="caution">
    <text evidence="1">The sequence shown here is derived from an EMBL/GenBank/DDBJ whole genome shotgun (WGS) entry which is preliminary data.</text>
</comment>
<dbReference type="AlphaFoldDB" id="A0A0R1TLF8"/>
<proteinExistence type="predicted"/>
<dbReference type="PATRIC" id="fig|1423740.3.peg.1372"/>
<dbReference type="STRING" id="1423740.FC36_GL001273"/>
<name>A0A0R1TLF8_9LACO</name>
<dbReference type="RefSeq" id="WP_023859695.1">
    <property type="nucleotide sequence ID" value="NZ_AZFH01000027.1"/>
</dbReference>
<organism evidence="1 2">
    <name type="scientific">Ligilactobacillus equi DSM 15833 = JCM 10991</name>
    <dbReference type="NCBI Taxonomy" id="1423740"/>
    <lineage>
        <taxon>Bacteria</taxon>
        <taxon>Bacillati</taxon>
        <taxon>Bacillota</taxon>
        <taxon>Bacilli</taxon>
        <taxon>Lactobacillales</taxon>
        <taxon>Lactobacillaceae</taxon>
        <taxon>Ligilactobacillus</taxon>
    </lineage>
</organism>